<sequence>MQHIKREVLRRSLFAPVAVMVAGSAIIATRCLSVMLTISELGMSGFGGWLSSNARQWDSTMVLLAALLVLCVEIRCGFAVLSGINRGRWCFLLTQCLVTVYMLLASLMEFLPPIFHVSGEGPAEVLNQLIMQRLPDFLLILLLFVPRRSQRFFMHHP</sequence>
<dbReference type="RefSeq" id="WP_164512998.1">
    <property type="nucleotide sequence ID" value="NZ_CP114280.1"/>
</dbReference>
<evidence type="ECO:0000313" key="2">
    <source>
        <dbReference type="EMBL" id="WFN55868.1"/>
    </source>
</evidence>
<reference evidence="2 3" key="1">
    <citation type="submission" date="2022-12" db="EMBL/GenBank/DDBJ databases">
        <title>Complete genome sequencing of Dickeya lacustris type strain LMG30899.</title>
        <authorList>
            <person name="Dobhal S."/>
            <person name="Arizala D."/>
            <person name="Arif M."/>
        </authorList>
    </citation>
    <scope>NUCLEOTIDE SEQUENCE [LARGE SCALE GENOMIC DNA]</scope>
    <source>
        <strain evidence="2 3">LMG30899</strain>
    </source>
</reference>
<accession>A0ABY8G7D1</accession>
<dbReference type="EMBL" id="CP114280">
    <property type="protein sequence ID" value="WFN55868.1"/>
    <property type="molecule type" value="Genomic_DNA"/>
</dbReference>
<feature type="transmembrane region" description="Helical" evidence="1">
    <location>
        <begin position="89"/>
        <end position="108"/>
    </location>
</feature>
<keyword evidence="1" id="KW-1133">Transmembrane helix</keyword>
<feature type="transmembrane region" description="Helical" evidence="1">
    <location>
        <begin position="59"/>
        <end position="82"/>
    </location>
</feature>
<dbReference type="Proteomes" id="UP001219630">
    <property type="component" value="Chromosome"/>
</dbReference>
<organism evidence="2 3">
    <name type="scientific">Dickeya lacustris</name>
    <dbReference type="NCBI Taxonomy" id="2259638"/>
    <lineage>
        <taxon>Bacteria</taxon>
        <taxon>Pseudomonadati</taxon>
        <taxon>Pseudomonadota</taxon>
        <taxon>Gammaproteobacteria</taxon>
        <taxon>Enterobacterales</taxon>
        <taxon>Pectobacteriaceae</taxon>
        <taxon>Dickeya</taxon>
    </lineage>
</organism>
<keyword evidence="3" id="KW-1185">Reference proteome</keyword>
<keyword evidence="1" id="KW-0812">Transmembrane</keyword>
<feature type="transmembrane region" description="Helical" evidence="1">
    <location>
        <begin position="12"/>
        <end position="39"/>
    </location>
</feature>
<protein>
    <submittedName>
        <fullName evidence="2">YbjO family protein</fullName>
    </submittedName>
</protein>
<evidence type="ECO:0000313" key="3">
    <source>
        <dbReference type="Proteomes" id="UP001219630"/>
    </source>
</evidence>
<feature type="transmembrane region" description="Helical" evidence="1">
    <location>
        <begin position="128"/>
        <end position="145"/>
    </location>
</feature>
<proteinExistence type="predicted"/>
<gene>
    <name evidence="2" type="ORF">O1Q98_00600</name>
</gene>
<dbReference type="Pfam" id="PF10767">
    <property type="entry name" value="YbjO_DH-like"/>
    <property type="match status" value="1"/>
</dbReference>
<evidence type="ECO:0000256" key="1">
    <source>
        <dbReference type="SAM" id="Phobius"/>
    </source>
</evidence>
<keyword evidence="1" id="KW-0472">Membrane</keyword>
<dbReference type="InterPro" id="IPR019703">
    <property type="entry name" value="YbjO_DH-like"/>
</dbReference>
<name>A0ABY8G7D1_9GAMM</name>